<sequence>MGLSTQRMMRLASFPKSTLVGAVHRSERGRRTPTGLWLSQPSDPDRLTEGRGPVRHWMNWHSNRGRGGGGGIGSTGGEGNLHRQSGPVTVTSGGGDGMIESLIRQNGQNVLKLVAIADGLNNSQVSRDHRQGPGHRGGKNPLEIDIHSFIDLRIGRGDWCPESWKEAGRKLPMTFPATDDKLQLLQEHQNPRKLVTLELKGQEEGRRAEADAPGAACRAVVAPSSLLSSSSSSFSFAYH</sequence>
<comment type="caution">
    <text evidence="2">The sequence shown here is derived from an EMBL/GenBank/DDBJ whole genome shotgun (WGS) entry which is preliminary data.</text>
</comment>
<organism evidence="2 3">
    <name type="scientific">Phakopsora pachyrhizi</name>
    <name type="common">Asian soybean rust disease fungus</name>
    <dbReference type="NCBI Taxonomy" id="170000"/>
    <lineage>
        <taxon>Eukaryota</taxon>
        <taxon>Fungi</taxon>
        <taxon>Dikarya</taxon>
        <taxon>Basidiomycota</taxon>
        <taxon>Pucciniomycotina</taxon>
        <taxon>Pucciniomycetes</taxon>
        <taxon>Pucciniales</taxon>
        <taxon>Phakopsoraceae</taxon>
        <taxon>Phakopsora</taxon>
    </lineage>
</organism>
<proteinExistence type="predicted"/>
<evidence type="ECO:0000313" key="2">
    <source>
        <dbReference type="EMBL" id="CAH7686239.1"/>
    </source>
</evidence>
<name>A0AAV0BG23_PHAPC</name>
<evidence type="ECO:0000313" key="3">
    <source>
        <dbReference type="Proteomes" id="UP001153365"/>
    </source>
</evidence>
<protein>
    <submittedName>
        <fullName evidence="2">Uncharacterized protein</fullName>
    </submittedName>
</protein>
<dbReference type="AlphaFoldDB" id="A0AAV0BG23"/>
<reference evidence="2" key="1">
    <citation type="submission" date="2022-06" db="EMBL/GenBank/DDBJ databases">
        <authorList>
            <consortium name="SYNGENTA / RWTH Aachen University"/>
        </authorList>
    </citation>
    <scope>NUCLEOTIDE SEQUENCE</scope>
</reference>
<accession>A0AAV0BG23</accession>
<dbReference type="Proteomes" id="UP001153365">
    <property type="component" value="Unassembled WGS sequence"/>
</dbReference>
<evidence type="ECO:0000256" key="1">
    <source>
        <dbReference type="SAM" id="MobiDB-lite"/>
    </source>
</evidence>
<gene>
    <name evidence="2" type="ORF">PPACK8108_LOCUS20861</name>
</gene>
<dbReference type="EMBL" id="CALTRL010005778">
    <property type="protein sequence ID" value="CAH7686239.1"/>
    <property type="molecule type" value="Genomic_DNA"/>
</dbReference>
<keyword evidence="3" id="KW-1185">Reference proteome</keyword>
<feature type="region of interest" description="Disordered" evidence="1">
    <location>
        <begin position="26"/>
        <end position="71"/>
    </location>
</feature>